<evidence type="ECO:0000313" key="3">
    <source>
        <dbReference type="Proteomes" id="UP000009273"/>
    </source>
</evidence>
<evidence type="ECO:0000256" key="1">
    <source>
        <dbReference type="SAM" id="Coils"/>
    </source>
</evidence>
<dbReference type="GeneID" id="18563872"/>
<organism evidence="2 3">
    <name type="scientific">Bacillus phage G</name>
    <dbReference type="NCBI Taxonomy" id="2884420"/>
    <lineage>
        <taxon>Viruses</taxon>
        <taxon>Duplodnaviria</taxon>
        <taxon>Heunggongvirae</taxon>
        <taxon>Uroviricota</taxon>
        <taxon>Caudoviricetes</taxon>
        <taxon>Donellivirus</taxon>
        <taxon>Donellivirus gee</taxon>
    </lineage>
</organism>
<dbReference type="EMBL" id="JN638751">
    <property type="protein sequence ID" value="AEO93907.1"/>
    <property type="molecule type" value="Genomic_DNA"/>
</dbReference>
<accession>G3MB44</accession>
<sequence length="104" mass="12063">MAKSNNPRYLKQYMGVTEGSFMGRDDGYPETKNVVFDDLESLSPQFGTKKDEKYYQLIPIDIKTLEGEVNEIKELQDKEKKEAKKKSIDDQIAKLQAQRELLED</sequence>
<feature type="coiled-coil region" evidence="1">
    <location>
        <begin position="62"/>
        <end position="98"/>
    </location>
</feature>
<proteinExistence type="predicted"/>
<dbReference type="Proteomes" id="UP000009273">
    <property type="component" value="Segment"/>
</dbReference>
<keyword evidence="1" id="KW-0175">Coiled coil</keyword>
<evidence type="ECO:0000313" key="2">
    <source>
        <dbReference type="EMBL" id="AEO93907.1"/>
    </source>
</evidence>
<dbReference type="RefSeq" id="YP_009015956.1">
    <property type="nucleotide sequence ID" value="NC_023719.1"/>
</dbReference>
<name>G3MB44_9CAUD</name>
<gene>
    <name evidence="2" type="primary">664</name>
    <name evidence="2" type="ORF">G_664</name>
</gene>
<keyword evidence="3" id="KW-1185">Reference proteome</keyword>
<reference evidence="2 3" key="1">
    <citation type="submission" date="2011-09" db="EMBL/GenBank/DDBJ databases">
        <authorList>
            <person name="Pope W.H."/>
            <person name="Pedulla M.L."/>
            <person name="Ford M.E."/>
            <person name="Peebles C.L."/>
            <person name="Hatfull G.H."/>
            <person name="Hendrix R.W."/>
        </authorList>
    </citation>
    <scope>NUCLEOTIDE SEQUENCE [LARGE SCALE GENOMIC DNA]</scope>
    <source>
        <strain evidence="2">G</strain>
    </source>
</reference>
<dbReference type="KEGG" id="vg:18563872"/>
<protein>
    <submittedName>
        <fullName evidence="2">Gp664</fullName>
    </submittedName>
</protein>